<dbReference type="SMART" id="SM00849">
    <property type="entry name" value="Lactamase_B"/>
    <property type="match status" value="1"/>
</dbReference>
<dbReference type="CDD" id="cd16282">
    <property type="entry name" value="metallo-hydrolase-like_MBL-fold"/>
    <property type="match status" value="1"/>
</dbReference>
<comment type="caution">
    <text evidence="2">The sequence shown here is derived from an EMBL/GenBank/DDBJ whole genome shotgun (WGS) entry which is preliminary data.</text>
</comment>
<dbReference type="Pfam" id="PF00753">
    <property type="entry name" value="Lactamase_B"/>
    <property type="match status" value="1"/>
</dbReference>
<proteinExistence type="predicted"/>
<evidence type="ECO:0000313" key="3">
    <source>
        <dbReference type="Proteomes" id="UP000754710"/>
    </source>
</evidence>
<dbReference type="RefSeq" id="WP_221026556.1">
    <property type="nucleotide sequence ID" value="NZ_JAIEZQ010000003.1"/>
</dbReference>
<dbReference type="SUPFAM" id="SSF56281">
    <property type="entry name" value="Metallo-hydrolase/oxidoreductase"/>
    <property type="match status" value="1"/>
</dbReference>
<dbReference type="EMBL" id="JAIEZQ010000003">
    <property type="protein sequence ID" value="MBY9076771.1"/>
    <property type="molecule type" value="Genomic_DNA"/>
</dbReference>
<protein>
    <submittedName>
        <fullName evidence="2">MBL fold metallo-hydrolase</fullName>
    </submittedName>
</protein>
<sequence length="288" mass="30133">MDAREIAHDLPHGGGFVEVGDRCWVARYEHLDVNVGLVAGDRGLLVIDTLASEAAARVAVEHVRRLGAGEVVAVVNTHAHFDHFLGNAVLAEEYGGLDLVAHEEAAAAMPEEHRAATAAGDAGGRLVVPGTTFSSAKVVDLGDRSVEVLHPGRGHTAGDAVVRVPDADVLFAGDLVEESALRSAVPGFGPDCYPLEWPATLDLVVSLLGPGSVVVPGHGLPVDRDFVVGQRDAIGVVAETVRELAGRGVRPEDMAAAAEWPYPAEELGHAFTRGFGMLPRDARSLPLA</sequence>
<evidence type="ECO:0000313" key="2">
    <source>
        <dbReference type="EMBL" id="MBY9076771.1"/>
    </source>
</evidence>
<dbReference type="Gene3D" id="3.60.15.10">
    <property type="entry name" value="Ribonuclease Z/Hydroxyacylglutathione hydrolase-like"/>
    <property type="match status" value="1"/>
</dbReference>
<dbReference type="PANTHER" id="PTHR42951:SF4">
    <property type="entry name" value="ACYL-COENZYME A THIOESTERASE MBLAC2"/>
    <property type="match status" value="1"/>
</dbReference>
<keyword evidence="3" id="KW-1185">Reference proteome</keyword>
<feature type="domain" description="Metallo-beta-lactamase" evidence="1">
    <location>
        <begin position="32"/>
        <end position="218"/>
    </location>
</feature>
<name>A0ABS7RNY9_9ACTN</name>
<dbReference type="InterPro" id="IPR001279">
    <property type="entry name" value="Metallo-B-lactamas"/>
</dbReference>
<dbReference type="Proteomes" id="UP000754710">
    <property type="component" value="Unassembled WGS sequence"/>
</dbReference>
<reference evidence="2 3" key="1">
    <citation type="submission" date="2021-08" db="EMBL/GenBank/DDBJ databases">
        <title>Nocardioides bacterium WL0053 sp. nov., isolated from the sediment.</title>
        <authorList>
            <person name="Wang L."/>
            <person name="Zhang D."/>
            <person name="Zhang A."/>
        </authorList>
    </citation>
    <scope>NUCLEOTIDE SEQUENCE [LARGE SCALE GENOMIC DNA]</scope>
    <source>
        <strain evidence="2 3">WL0053</strain>
    </source>
</reference>
<dbReference type="InterPro" id="IPR050855">
    <property type="entry name" value="NDM-1-like"/>
</dbReference>
<gene>
    <name evidence="2" type="ORF">K1X13_18220</name>
</gene>
<accession>A0ABS7RNY9</accession>
<dbReference type="PANTHER" id="PTHR42951">
    <property type="entry name" value="METALLO-BETA-LACTAMASE DOMAIN-CONTAINING"/>
    <property type="match status" value="1"/>
</dbReference>
<evidence type="ECO:0000259" key="1">
    <source>
        <dbReference type="SMART" id="SM00849"/>
    </source>
</evidence>
<dbReference type="InterPro" id="IPR036866">
    <property type="entry name" value="RibonucZ/Hydroxyglut_hydro"/>
</dbReference>
<organism evidence="2 3">
    <name type="scientific">Nocardioides jiangsuensis</name>
    <dbReference type="NCBI Taxonomy" id="2866161"/>
    <lineage>
        <taxon>Bacteria</taxon>
        <taxon>Bacillati</taxon>
        <taxon>Actinomycetota</taxon>
        <taxon>Actinomycetes</taxon>
        <taxon>Propionibacteriales</taxon>
        <taxon>Nocardioidaceae</taxon>
        <taxon>Nocardioides</taxon>
    </lineage>
</organism>